<feature type="modified residue" description="4-aspartylphosphate" evidence="3">
    <location>
        <position position="56"/>
    </location>
</feature>
<dbReference type="PANTHER" id="PTHR43214:SF43">
    <property type="entry name" value="TWO-COMPONENT RESPONSE REGULATOR"/>
    <property type="match status" value="1"/>
</dbReference>
<organism evidence="6 7">
    <name type="scientific">Pedobacter cryoconitis</name>
    <dbReference type="NCBI Taxonomy" id="188932"/>
    <lineage>
        <taxon>Bacteria</taxon>
        <taxon>Pseudomonadati</taxon>
        <taxon>Bacteroidota</taxon>
        <taxon>Sphingobacteriia</taxon>
        <taxon>Sphingobacteriales</taxon>
        <taxon>Sphingobacteriaceae</taxon>
        <taxon>Pedobacter</taxon>
    </lineage>
</organism>
<dbReference type="AlphaFoldDB" id="A0A7X0J3W3"/>
<dbReference type="SUPFAM" id="SSF52172">
    <property type="entry name" value="CheY-like"/>
    <property type="match status" value="1"/>
</dbReference>
<evidence type="ECO:0000259" key="5">
    <source>
        <dbReference type="PROSITE" id="PS50110"/>
    </source>
</evidence>
<dbReference type="SMART" id="SM00448">
    <property type="entry name" value="REC"/>
    <property type="match status" value="1"/>
</dbReference>
<dbReference type="InterPro" id="IPR011006">
    <property type="entry name" value="CheY-like_superfamily"/>
</dbReference>
<dbReference type="PROSITE" id="PS50110">
    <property type="entry name" value="RESPONSE_REGULATORY"/>
    <property type="match status" value="1"/>
</dbReference>
<dbReference type="Gene3D" id="3.40.50.2300">
    <property type="match status" value="1"/>
</dbReference>
<dbReference type="PRINTS" id="PR00038">
    <property type="entry name" value="HTHLUXR"/>
</dbReference>
<dbReference type="RefSeq" id="WP_184623920.1">
    <property type="nucleotide sequence ID" value="NZ_JACHCC010000003.1"/>
</dbReference>
<dbReference type="SUPFAM" id="SSF46894">
    <property type="entry name" value="C-terminal effector domain of the bipartite response regulators"/>
    <property type="match status" value="1"/>
</dbReference>
<dbReference type="CDD" id="cd06170">
    <property type="entry name" value="LuxR_C_like"/>
    <property type="match status" value="1"/>
</dbReference>
<evidence type="ECO:0000256" key="1">
    <source>
        <dbReference type="ARBA" id="ARBA00022553"/>
    </source>
</evidence>
<dbReference type="InterPro" id="IPR000792">
    <property type="entry name" value="Tscrpt_reg_LuxR_C"/>
</dbReference>
<dbReference type="InterPro" id="IPR039420">
    <property type="entry name" value="WalR-like"/>
</dbReference>
<name>A0A7X0J3W3_9SPHI</name>
<keyword evidence="1 3" id="KW-0597">Phosphoprotein</keyword>
<dbReference type="CDD" id="cd17535">
    <property type="entry name" value="REC_NarL-like"/>
    <property type="match status" value="1"/>
</dbReference>
<feature type="domain" description="Response regulatory" evidence="5">
    <location>
        <begin position="3"/>
        <end position="121"/>
    </location>
</feature>
<dbReference type="Pfam" id="PF00196">
    <property type="entry name" value="GerE"/>
    <property type="match status" value="1"/>
</dbReference>
<sequence length="220" mass="24632">MIRIAIADDQSLFREGLANLLNTNPEFELVAQAENGQALLTKLQNMEVLPDVALIDMNMPVMNGVELNSILNKEYPLIKVIVLTVHGEERYISKMIEAGACAYLKKNCETNDLFDTIINTQSQGFYFNHEALTAMRRAGLYRKTGVLNMNHIPIALTDRELLILNLICNELTNAEIGEKLFISNRTVDGHRTNLLAKTGCKNTAGLVIFAIKYGIFELPF</sequence>
<evidence type="ECO:0000256" key="2">
    <source>
        <dbReference type="ARBA" id="ARBA00023125"/>
    </source>
</evidence>
<reference evidence="6 7" key="1">
    <citation type="submission" date="2020-08" db="EMBL/GenBank/DDBJ databases">
        <title>Genomic Encyclopedia of Type Strains, Phase IV (KMG-V): Genome sequencing to study the core and pangenomes of soil and plant-associated prokaryotes.</title>
        <authorList>
            <person name="Whitman W."/>
        </authorList>
    </citation>
    <scope>NUCLEOTIDE SEQUENCE [LARGE SCALE GENOMIC DNA]</scope>
    <source>
        <strain evidence="6 7">M2T3</strain>
    </source>
</reference>
<evidence type="ECO:0000313" key="7">
    <source>
        <dbReference type="Proteomes" id="UP000521017"/>
    </source>
</evidence>
<dbReference type="InterPro" id="IPR016032">
    <property type="entry name" value="Sig_transdc_resp-reg_C-effctor"/>
</dbReference>
<dbReference type="SMART" id="SM00421">
    <property type="entry name" value="HTH_LUXR"/>
    <property type="match status" value="1"/>
</dbReference>
<dbReference type="GO" id="GO:0000160">
    <property type="term" value="P:phosphorelay signal transduction system"/>
    <property type="evidence" value="ECO:0007669"/>
    <property type="project" value="InterPro"/>
</dbReference>
<feature type="domain" description="HTH luxR-type" evidence="4">
    <location>
        <begin position="153"/>
        <end position="214"/>
    </location>
</feature>
<evidence type="ECO:0000313" key="6">
    <source>
        <dbReference type="EMBL" id="MBB6499181.1"/>
    </source>
</evidence>
<dbReference type="InterPro" id="IPR058245">
    <property type="entry name" value="NreC/VraR/RcsB-like_REC"/>
</dbReference>
<dbReference type="EMBL" id="JACHCC010000003">
    <property type="protein sequence ID" value="MBB6499181.1"/>
    <property type="molecule type" value="Genomic_DNA"/>
</dbReference>
<evidence type="ECO:0000256" key="3">
    <source>
        <dbReference type="PROSITE-ProRule" id="PRU00169"/>
    </source>
</evidence>
<dbReference type="PROSITE" id="PS50043">
    <property type="entry name" value="HTH_LUXR_2"/>
    <property type="match status" value="1"/>
</dbReference>
<dbReference type="GO" id="GO:0003677">
    <property type="term" value="F:DNA binding"/>
    <property type="evidence" value="ECO:0007669"/>
    <property type="project" value="UniProtKB-KW"/>
</dbReference>
<dbReference type="InterPro" id="IPR001789">
    <property type="entry name" value="Sig_transdc_resp-reg_receiver"/>
</dbReference>
<dbReference type="Proteomes" id="UP000521017">
    <property type="component" value="Unassembled WGS sequence"/>
</dbReference>
<dbReference type="PANTHER" id="PTHR43214">
    <property type="entry name" value="TWO-COMPONENT RESPONSE REGULATOR"/>
    <property type="match status" value="1"/>
</dbReference>
<gene>
    <name evidence="6" type="ORF">HDF25_001322</name>
</gene>
<proteinExistence type="predicted"/>
<accession>A0A7X0J3W3</accession>
<evidence type="ECO:0000259" key="4">
    <source>
        <dbReference type="PROSITE" id="PS50043"/>
    </source>
</evidence>
<protein>
    <submittedName>
        <fullName evidence="6">DNA-binding NarL/FixJ family response regulator</fullName>
    </submittedName>
</protein>
<keyword evidence="2 6" id="KW-0238">DNA-binding</keyword>
<dbReference type="GO" id="GO:0006355">
    <property type="term" value="P:regulation of DNA-templated transcription"/>
    <property type="evidence" value="ECO:0007669"/>
    <property type="project" value="InterPro"/>
</dbReference>
<comment type="caution">
    <text evidence="6">The sequence shown here is derived from an EMBL/GenBank/DDBJ whole genome shotgun (WGS) entry which is preliminary data.</text>
</comment>
<dbReference type="Pfam" id="PF00072">
    <property type="entry name" value="Response_reg"/>
    <property type="match status" value="1"/>
</dbReference>